<dbReference type="PANTHER" id="PTHR45138:SF9">
    <property type="entry name" value="DIGUANYLATE CYCLASE DGCM-RELATED"/>
    <property type="match status" value="1"/>
</dbReference>
<dbReference type="Pfam" id="PF00990">
    <property type="entry name" value="GGDEF"/>
    <property type="match status" value="1"/>
</dbReference>
<dbReference type="GO" id="GO:0016020">
    <property type="term" value="C:membrane"/>
    <property type="evidence" value="ECO:0007669"/>
    <property type="project" value="InterPro"/>
</dbReference>
<dbReference type="NCBIfam" id="TIGR00254">
    <property type="entry name" value="GGDEF"/>
    <property type="match status" value="1"/>
</dbReference>
<dbReference type="PANTHER" id="PTHR45138">
    <property type="entry name" value="REGULATORY COMPONENTS OF SENSORY TRANSDUCTION SYSTEM"/>
    <property type="match status" value="1"/>
</dbReference>
<dbReference type="InterPro" id="IPR029787">
    <property type="entry name" value="Nucleotide_cyclase"/>
</dbReference>
<organism evidence="4 5">
    <name type="scientific">Roseburia zhanii</name>
    <dbReference type="NCBI Taxonomy" id="2763064"/>
    <lineage>
        <taxon>Bacteria</taxon>
        <taxon>Bacillati</taxon>
        <taxon>Bacillota</taxon>
        <taxon>Clostridia</taxon>
        <taxon>Lachnospirales</taxon>
        <taxon>Lachnospiraceae</taxon>
        <taxon>Roseburia</taxon>
    </lineage>
</organism>
<evidence type="ECO:0000313" key="5">
    <source>
        <dbReference type="Proteomes" id="UP000606720"/>
    </source>
</evidence>
<dbReference type="AlphaFoldDB" id="A0A923LL76"/>
<dbReference type="InterPro" id="IPR003660">
    <property type="entry name" value="HAMP_dom"/>
</dbReference>
<evidence type="ECO:0000259" key="2">
    <source>
        <dbReference type="PROSITE" id="PS50885"/>
    </source>
</evidence>
<gene>
    <name evidence="4" type="ORF">H8S17_01250</name>
</gene>
<keyword evidence="1" id="KW-1133">Transmembrane helix</keyword>
<dbReference type="SMART" id="SM00304">
    <property type="entry name" value="HAMP"/>
    <property type="match status" value="1"/>
</dbReference>
<keyword evidence="5" id="KW-1185">Reference proteome</keyword>
<dbReference type="CDD" id="cd01949">
    <property type="entry name" value="GGDEF"/>
    <property type="match status" value="1"/>
</dbReference>
<reference evidence="4" key="1">
    <citation type="submission" date="2020-08" db="EMBL/GenBank/DDBJ databases">
        <title>Genome public.</title>
        <authorList>
            <person name="Liu C."/>
            <person name="Sun Q."/>
        </authorList>
    </citation>
    <scope>NUCLEOTIDE SEQUENCE</scope>
    <source>
        <strain evidence="4">BX1005</strain>
    </source>
</reference>
<feature type="domain" description="HAMP" evidence="2">
    <location>
        <begin position="310"/>
        <end position="362"/>
    </location>
</feature>
<proteinExistence type="predicted"/>
<dbReference type="InterPro" id="IPR050469">
    <property type="entry name" value="Diguanylate_Cyclase"/>
</dbReference>
<dbReference type="GO" id="GO:0007165">
    <property type="term" value="P:signal transduction"/>
    <property type="evidence" value="ECO:0007669"/>
    <property type="project" value="InterPro"/>
</dbReference>
<dbReference type="Gene3D" id="3.30.70.270">
    <property type="match status" value="1"/>
</dbReference>
<evidence type="ECO:0000256" key="1">
    <source>
        <dbReference type="SAM" id="Phobius"/>
    </source>
</evidence>
<dbReference type="SMART" id="SM00267">
    <property type="entry name" value="GGDEF"/>
    <property type="match status" value="1"/>
</dbReference>
<dbReference type="Proteomes" id="UP000606720">
    <property type="component" value="Unassembled WGS sequence"/>
</dbReference>
<dbReference type="CDD" id="cd06225">
    <property type="entry name" value="HAMP"/>
    <property type="match status" value="1"/>
</dbReference>
<dbReference type="InterPro" id="IPR000160">
    <property type="entry name" value="GGDEF_dom"/>
</dbReference>
<feature type="domain" description="GGDEF" evidence="3">
    <location>
        <begin position="502"/>
        <end position="636"/>
    </location>
</feature>
<comment type="caution">
    <text evidence="4">The sequence shown here is derived from an EMBL/GenBank/DDBJ whole genome shotgun (WGS) entry which is preliminary data.</text>
</comment>
<accession>A0A923LL76</accession>
<protein>
    <submittedName>
        <fullName evidence="4">Diguanylate cyclase</fullName>
    </submittedName>
</protein>
<dbReference type="EMBL" id="JACOPH010000001">
    <property type="protein sequence ID" value="MBC5712847.1"/>
    <property type="molecule type" value="Genomic_DNA"/>
</dbReference>
<feature type="transmembrane region" description="Helical" evidence="1">
    <location>
        <begin position="12"/>
        <end position="34"/>
    </location>
</feature>
<dbReference type="PROSITE" id="PS50885">
    <property type="entry name" value="HAMP"/>
    <property type="match status" value="1"/>
</dbReference>
<sequence>MKKIFRKYTSVIITAAICLILVINAFFTAGSIILQQRKTFYSKINQIINTLENRALESDNINRTLGNEYLTRAKAAAYVIEKDPSVVDSVEELQYLADLLSVDELHIIDSDGILTASSVPKYIGLDFHDDEQTSPFLTILDGDKDAYFIQDSIPNAAEDKIMKYVGVARQDEKGIVQVGLSPLRIAESTGNATYDEIFNSFPTDIGETFFVLDASSGELLGCSHGLSAHTSEDSVPFEKAEQASRGSFIKNDQHSWRYLLSQRYNDIYICASIPVRILIQNLALNVLFNFICLIVIEIIILLLLNYLLEKKVLRGIHQILADLSQITIGNLDTQVAVGGNPEFEELSAKINTMVSSISHTADRITKIIEISQIPLAAFEYQKESNYLFVTSGTKKLLHLTDSQAERLFLDPTLFYQYIQQILKHPAEDEPDVYPVDNDHFIRIHLSSESSGYLGVITDATENIKRKRKMFFENTHDPLTNLYRYQYFKKLIQKQLTNMLPGRLCSCVMLDLDSFKSINDTYGHDTGDLYLKHFAKIMQMLPAQHCIVARRSGDEFCFFTYGHTSLDALRECVNSFWALLSEHPLSLPDKEQKIIGVSGGLAWTSHSDMDLDLLLNYADKALYNAKEQHKGTLMEYH</sequence>
<evidence type="ECO:0000313" key="4">
    <source>
        <dbReference type="EMBL" id="MBC5712847.1"/>
    </source>
</evidence>
<dbReference type="InterPro" id="IPR043128">
    <property type="entry name" value="Rev_trsase/Diguanyl_cyclase"/>
</dbReference>
<dbReference type="GO" id="GO:0052621">
    <property type="term" value="F:diguanylate cyclase activity"/>
    <property type="evidence" value="ECO:0007669"/>
    <property type="project" value="TreeGrafter"/>
</dbReference>
<dbReference type="PROSITE" id="PS50887">
    <property type="entry name" value="GGDEF"/>
    <property type="match status" value="1"/>
</dbReference>
<dbReference type="SUPFAM" id="SSF55073">
    <property type="entry name" value="Nucleotide cyclase"/>
    <property type="match status" value="1"/>
</dbReference>
<keyword evidence="1" id="KW-0812">Transmembrane</keyword>
<feature type="transmembrane region" description="Helical" evidence="1">
    <location>
        <begin position="286"/>
        <end position="308"/>
    </location>
</feature>
<evidence type="ECO:0000259" key="3">
    <source>
        <dbReference type="PROSITE" id="PS50887"/>
    </source>
</evidence>
<dbReference type="Gene3D" id="6.10.340.10">
    <property type="match status" value="1"/>
</dbReference>
<dbReference type="RefSeq" id="WP_186865890.1">
    <property type="nucleotide sequence ID" value="NZ_JACOPH010000001.1"/>
</dbReference>
<keyword evidence="1" id="KW-0472">Membrane</keyword>
<name>A0A923LL76_9FIRM</name>